<proteinExistence type="predicted"/>
<feature type="region of interest" description="Disordered" evidence="1">
    <location>
        <begin position="470"/>
        <end position="492"/>
    </location>
</feature>
<reference evidence="4" key="1">
    <citation type="journal article" date="2020" name="Stud. Mycol.">
        <title>101 Dothideomycetes genomes: a test case for predicting lifestyles and emergence of pathogens.</title>
        <authorList>
            <person name="Haridas S."/>
            <person name="Albert R."/>
            <person name="Binder M."/>
            <person name="Bloem J."/>
            <person name="Labutti K."/>
            <person name="Salamov A."/>
            <person name="Andreopoulos B."/>
            <person name="Baker S."/>
            <person name="Barry K."/>
            <person name="Bills G."/>
            <person name="Bluhm B."/>
            <person name="Cannon C."/>
            <person name="Castanera R."/>
            <person name="Culley D."/>
            <person name="Daum C."/>
            <person name="Ezra D."/>
            <person name="Gonzalez J."/>
            <person name="Henrissat B."/>
            <person name="Kuo A."/>
            <person name="Liang C."/>
            <person name="Lipzen A."/>
            <person name="Lutzoni F."/>
            <person name="Magnuson J."/>
            <person name="Mondo S."/>
            <person name="Nolan M."/>
            <person name="Ohm R."/>
            <person name="Pangilinan J."/>
            <person name="Park H.-J."/>
            <person name="Ramirez L."/>
            <person name="Alfaro M."/>
            <person name="Sun H."/>
            <person name="Tritt A."/>
            <person name="Yoshinaga Y."/>
            <person name="Zwiers L.-H."/>
            <person name="Turgeon B."/>
            <person name="Goodwin S."/>
            <person name="Spatafora J."/>
            <person name="Crous P."/>
            <person name="Grigoriev I."/>
        </authorList>
    </citation>
    <scope>NUCLEOTIDE SEQUENCE</scope>
    <source>
        <strain evidence="4">CBS 121167</strain>
    </source>
</reference>
<sequence length="936" mass="105832">MDDTLDHTLGSTRTDEKQLTPKPTPQPQPEVNVKKEVKQEQEQESLPEVKQDSGHDVKPEVKQENAEPHGQVEASVPNTNKRKRESTEPSGEPYDPSGEALPPKAIFHPSFKKTEECAQDIVNLFVSIIDEHTGVDEGILSLRADGFKAMTMPKIKDTYVGVLGITGSGKSSLINSLTSYEFAPKSDAGACTAAPQEFRSRHRQQKLKFAAEIMLKPLNECETMLIDMIKDICSFQEQRDQRAAVNEIAFGAFDKKARTYVDIFYALFCNHEECSSQDAVLDTFASLQIEEDAEDLLPLDQWLSSLFSDLNVTDGKVYFEADSEEELHSIIEPFVRMIEPSEGDDDCEPSPWPLVEVVRIYVDSPLLKTGVVLVDLPGLNDANEARVQASVRYLDKLEFTIVVGDIKRAEDDGSVYEFLVRAYRRRKSGSAIMVCTRSDDIDNNHRGRMRDADAPAKETLKRTNRDLNKVRKDRKSKQDALEKAQDDSDDETAMRLSKLVRELKLKESELDREYTGASIAVRSKKTANALKRNYKEAVEDKKPLQVFCVSNKLYDLHRQGFHKRDIPILSVEATEIPALRSHILGLPSKKRLDQLKELAQDSLPNFLLRVKLSCCKTSLQTKAALIKLVTAPLEDFGAKIRQICAEYKAKVLTPVIAQLDSDHPEWMNHTRRKLEEWEALRWMSGKAFCRRSGYWKVQATGDFDWNAEMLKPVSEGLESLRPSWTDAGHLMSKSLNKAGEDLVDSIEYGLQNNLNEPQKEALLVFLKLLSSQKDTFSRRVNEVKIKVEREFENRTVVTRATTSQDAHNSYFVVAMKPIYKEAYDFSGKGSHKERFNLLRDKILAPEKGPYVAIKDGFKKACEKSIDEQAKYLSDAAMAIFTDVSSSLSRSIDDGEESVSKAMQIRQRLESELPNAQDIIKGRLTDLLEDCEIAERE</sequence>
<dbReference type="Pfam" id="PF24564">
    <property type="entry name" value="DUF7605"/>
    <property type="match status" value="1"/>
</dbReference>
<feature type="domain" description="DUF7605" evidence="3">
    <location>
        <begin position="663"/>
        <end position="842"/>
    </location>
</feature>
<evidence type="ECO:0000313" key="5">
    <source>
        <dbReference type="Proteomes" id="UP000799438"/>
    </source>
</evidence>
<dbReference type="Proteomes" id="UP000799438">
    <property type="component" value="Unassembled WGS sequence"/>
</dbReference>
<dbReference type="EMBL" id="ML995501">
    <property type="protein sequence ID" value="KAF2137631.1"/>
    <property type="molecule type" value="Genomic_DNA"/>
</dbReference>
<dbReference type="SUPFAM" id="SSF52540">
    <property type="entry name" value="P-loop containing nucleoside triphosphate hydrolases"/>
    <property type="match status" value="1"/>
</dbReference>
<feature type="region of interest" description="Disordered" evidence="1">
    <location>
        <begin position="1"/>
        <end position="101"/>
    </location>
</feature>
<feature type="compositionally biased region" description="Basic and acidic residues" evidence="1">
    <location>
        <begin position="32"/>
        <end position="67"/>
    </location>
</feature>
<evidence type="ECO:0000313" key="4">
    <source>
        <dbReference type="EMBL" id="KAF2137631.1"/>
    </source>
</evidence>
<dbReference type="Pfam" id="PF00350">
    <property type="entry name" value="Dynamin_N"/>
    <property type="match status" value="1"/>
</dbReference>
<accession>A0A6A6B4F0</accession>
<protein>
    <recommendedName>
        <fullName evidence="6">G domain-containing protein</fullName>
    </recommendedName>
</protein>
<dbReference type="PANTHER" id="PTHR36681:SF3">
    <property type="entry name" value="NUCLEAR GTPASE, GERMINAL CENTER-ASSOCIATED, TANDEM DUPLICATE 3"/>
    <property type="match status" value="1"/>
</dbReference>
<evidence type="ECO:0008006" key="6">
    <source>
        <dbReference type="Google" id="ProtNLM"/>
    </source>
</evidence>
<dbReference type="Gene3D" id="3.40.50.300">
    <property type="entry name" value="P-loop containing nucleotide triphosphate hydrolases"/>
    <property type="match status" value="2"/>
</dbReference>
<dbReference type="InterPro" id="IPR056024">
    <property type="entry name" value="DUF7605"/>
</dbReference>
<evidence type="ECO:0000259" key="2">
    <source>
        <dbReference type="Pfam" id="PF00350"/>
    </source>
</evidence>
<keyword evidence="5" id="KW-1185">Reference proteome</keyword>
<evidence type="ECO:0000259" key="3">
    <source>
        <dbReference type="Pfam" id="PF24564"/>
    </source>
</evidence>
<gene>
    <name evidence="4" type="ORF">K452DRAFT_340070</name>
</gene>
<evidence type="ECO:0000256" key="1">
    <source>
        <dbReference type="SAM" id="MobiDB-lite"/>
    </source>
</evidence>
<dbReference type="OrthoDB" id="5427350at2759"/>
<name>A0A6A6B4F0_9PEZI</name>
<organism evidence="4 5">
    <name type="scientific">Aplosporella prunicola CBS 121167</name>
    <dbReference type="NCBI Taxonomy" id="1176127"/>
    <lineage>
        <taxon>Eukaryota</taxon>
        <taxon>Fungi</taxon>
        <taxon>Dikarya</taxon>
        <taxon>Ascomycota</taxon>
        <taxon>Pezizomycotina</taxon>
        <taxon>Dothideomycetes</taxon>
        <taxon>Dothideomycetes incertae sedis</taxon>
        <taxon>Botryosphaeriales</taxon>
        <taxon>Aplosporellaceae</taxon>
        <taxon>Aplosporella</taxon>
    </lineage>
</organism>
<feature type="compositionally biased region" description="Basic and acidic residues" evidence="1">
    <location>
        <begin position="470"/>
        <end position="486"/>
    </location>
</feature>
<dbReference type="InterPro" id="IPR045063">
    <property type="entry name" value="Dynamin_N"/>
</dbReference>
<dbReference type="PANTHER" id="PTHR36681">
    <property type="entry name" value="NUCLEAR GTPASE, GERMINAL CENTER-ASSOCIATED, TANDEM DUPLICATE 3"/>
    <property type="match status" value="1"/>
</dbReference>
<dbReference type="GeneID" id="54302837"/>
<dbReference type="RefSeq" id="XP_033393346.1">
    <property type="nucleotide sequence ID" value="XM_033545332.1"/>
</dbReference>
<dbReference type="InterPro" id="IPR027417">
    <property type="entry name" value="P-loop_NTPase"/>
</dbReference>
<dbReference type="AlphaFoldDB" id="A0A6A6B4F0"/>
<feature type="domain" description="Dynamin N-terminal" evidence="2">
    <location>
        <begin position="160"/>
        <end position="426"/>
    </location>
</feature>